<name>A0A8T1ZSA0_9BRAS</name>
<dbReference type="Proteomes" id="UP000694240">
    <property type="component" value="Chromosome 10"/>
</dbReference>
<keyword evidence="3" id="KW-1185">Reference proteome</keyword>
<proteinExistence type="predicted"/>
<protein>
    <submittedName>
        <fullName evidence="2">F-box-like domain superfamily</fullName>
    </submittedName>
</protein>
<evidence type="ECO:0000313" key="2">
    <source>
        <dbReference type="EMBL" id="KAG7561141.1"/>
    </source>
</evidence>
<dbReference type="PANTHER" id="PTHR31111">
    <property type="entry name" value="BNAA05G37150D PROTEIN-RELATED"/>
    <property type="match status" value="1"/>
</dbReference>
<dbReference type="InterPro" id="IPR001810">
    <property type="entry name" value="F-box_dom"/>
</dbReference>
<dbReference type="InterPro" id="IPR013187">
    <property type="entry name" value="F-box-assoc_dom_typ3"/>
</dbReference>
<dbReference type="AlphaFoldDB" id="A0A8T1ZSA0"/>
<dbReference type="EMBL" id="JAEFBK010000010">
    <property type="protein sequence ID" value="KAG7561141.1"/>
    <property type="molecule type" value="Genomic_DNA"/>
</dbReference>
<comment type="caution">
    <text evidence="2">The sequence shown here is derived from an EMBL/GenBank/DDBJ whole genome shotgun (WGS) entry which is preliminary data.</text>
</comment>
<feature type="domain" description="F-box" evidence="1">
    <location>
        <begin position="4"/>
        <end position="53"/>
    </location>
</feature>
<gene>
    <name evidence="2" type="ORF">ISN45_Aa05g025900</name>
</gene>
<accession>A0A8T1ZSA0</accession>
<evidence type="ECO:0000259" key="1">
    <source>
        <dbReference type="PROSITE" id="PS50181"/>
    </source>
</evidence>
<reference evidence="2 3" key="1">
    <citation type="submission" date="2020-12" db="EMBL/GenBank/DDBJ databases">
        <title>Concerted genomic and epigenomic changes stabilize Arabidopsis allopolyploids.</title>
        <authorList>
            <person name="Chen Z."/>
        </authorList>
    </citation>
    <scope>NUCLEOTIDE SEQUENCE [LARGE SCALE GENOMIC DNA]</scope>
    <source>
        <strain evidence="2">Allo738</strain>
        <tissue evidence="2">Leaf</tissue>
    </source>
</reference>
<evidence type="ECO:0000313" key="3">
    <source>
        <dbReference type="Proteomes" id="UP000694240"/>
    </source>
</evidence>
<sequence>MERGKHMESIPTDLILEIFARLPSKSVARFRTLSKHWASTLRSPEFTKLFLSRSSTRPRLFFAVERYGYNEWHFFSSPQSQNRYEKSAHLDFHSKFSGDVSQYSLSYASGLIYFPVVRINGTDTIVICNPLTGMYVGLPELMKYSRSKGFLGFDPIDKQFKAVEIDYASILTLGSGELKWRVKDRNDIPRPLYHRFPWTQGICINGVLYFLAKSYLSETVSLIVSFDCSSEEFKFIEAACLDDHIEDPTGLILVNYMGKLGVTNCKCVDAGGRRTVELCMWVLEDVEKLEWVKYLYTLPENEVLASCEFSVTGVTATGDIVLCVKYTCKPYYVFYFNPGKKTLQTVEIQGFGAKLEEVDNRGEVFAYVDYVEDLSLNDATQLNSSISHIKSLCSCSEKLPNNVGEEV</sequence>
<dbReference type="Pfam" id="PF00646">
    <property type="entry name" value="F-box"/>
    <property type="match status" value="1"/>
</dbReference>
<dbReference type="NCBIfam" id="TIGR01640">
    <property type="entry name" value="F_box_assoc_1"/>
    <property type="match status" value="1"/>
</dbReference>
<organism evidence="2 3">
    <name type="scientific">Arabidopsis thaliana x Arabidopsis arenosa</name>
    <dbReference type="NCBI Taxonomy" id="1240361"/>
    <lineage>
        <taxon>Eukaryota</taxon>
        <taxon>Viridiplantae</taxon>
        <taxon>Streptophyta</taxon>
        <taxon>Embryophyta</taxon>
        <taxon>Tracheophyta</taxon>
        <taxon>Spermatophyta</taxon>
        <taxon>Magnoliopsida</taxon>
        <taxon>eudicotyledons</taxon>
        <taxon>Gunneridae</taxon>
        <taxon>Pentapetalae</taxon>
        <taxon>rosids</taxon>
        <taxon>malvids</taxon>
        <taxon>Brassicales</taxon>
        <taxon>Brassicaceae</taxon>
        <taxon>Camelineae</taxon>
        <taxon>Arabidopsis</taxon>
    </lineage>
</organism>
<dbReference type="SMART" id="SM00256">
    <property type="entry name" value="FBOX"/>
    <property type="match status" value="1"/>
</dbReference>
<dbReference type="PANTHER" id="PTHR31111:SF130">
    <property type="entry name" value="F-BOX ASSOCIATED UBIQUITINATION EFFECTOR FAMILY PROTEIN"/>
    <property type="match status" value="1"/>
</dbReference>
<dbReference type="PROSITE" id="PS50181">
    <property type="entry name" value="FBOX"/>
    <property type="match status" value="1"/>
</dbReference>
<dbReference type="Pfam" id="PF08268">
    <property type="entry name" value="FBA_3"/>
    <property type="match status" value="1"/>
</dbReference>
<dbReference type="InterPro" id="IPR017451">
    <property type="entry name" value="F-box-assoc_interact_dom"/>
</dbReference>